<proteinExistence type="predicted"/>
<name>A0A133UD80_9EURY</name>
<dbReference type="Pfam" id="PF00892">
    <property type="entry name" value="EamA"/>
    <property type="match status" value="2"/>
</dbReference>
<comment type="caution">
    <text evidence="3">The sequence shown here is derived from an EMBL/GenBank/DDBJ whole genome shotgun (WGS) entry which is preliminary data.</text>
</comment>
<keyword evidence="1" id="KW-0472">Membrane</keyword>
<feature type="transmembrane region" description="Helical" evidence="1">
    <location>
        <begin position="115"/>
        <end position="134"/>
    </location>
</feature>
<protein>
    <recommendedName>
        <fullName evidence="2">EamA domain-containing protein</fullName>
    </recommendedName>
</protein>
<sequence length="240" mass="26647">MGAGLLGSFIVRVLLYSGTKRIGASRMSPIFRSDILVASAVAIFLMGEEITPIHLLGILFLTVGIMLISWEIETDDTTSRFKVSLNLLIPFAAMFFSGLSRPIAKLGLSENTPVVVGLAIKFLTALIALSLYFLSQGRSVLRPLESDERNLYFGAGLMGSVPMILFYTSLNVSRVVVMMPFRSLTPFFVLVISYFFLQRLEKITKLPKLGCLSLSPKSTGGWTNRDYQTVRTLLLILFFR</sequence>
<reference evidence="3 4" key="1">
    <citation type="journal article" date="2016" name="Sci. Rep.">
        <title>Metabolic traits of an uncultured archaeal lineage -MSBL1- from brine pools of the Red Sea.</title>
        <authorList>
            <person name="Mwirichia R."/>
            <person name="Alam I."/>
            <person name="Rashid M."/>
            <person name="Vinu M."/>
            <person name="Ba-Alawi W."/>
            <person name="Anthony Kamau A."/>
            <person name="Kamanda Ngugi D."/>
            <person name="Goker M."/>
            <person name="Klenk H.P."/>
            <person name="Bajic V."/>
            <person name="Stingl U."/>
        </authorList>
    </citation>
    <scope>NUCLEOTIDE SEQUENCE [LARGE SCALE GENOMIC DNA]</scope>
    <source>
        <strain evidence="3">SCGC-AAA259E17</strain>
    </source>
</reference>
<feature type="transmembrane region" description="Helical" evidence="1">
    <location>
        <begin position="53"/>
        <end position="72"/>
    </location>
</feature>
<dbReference type="Proteomes" id="UP000070373">
    <property type="component" value="Unassembled WGS sequence"/>
</dbReference>
<gene>
    <name evidence="3" type="ORF">AKJ64_03970</name>
</gene>
<dbReference type="GO" id="GO:0016020">
    <property type="term" value="C:membrane"/>
    <property type="evidence" value="ECO:0007669"/>
    <property type="project" value="InterPro"/>
</dbReference>
<dbReference type="EMBL" id="LHXN01000076">
    <property type="protein sequence ID" value="KXA92135.1"/>
    <property type="molecule type" value="Genomic_DNA"/>
</dbReference>
<keyword evidence="1" id="KW-0812">Transmembrane</keyword>
<keyword evidence="1" id="KW-1133">Transmembrane helix</keyword>
<feature type="transmembrane region" description="Helical" evidence="1">
    <location>
        <begin position="84"/>
        <end position="103"/>
    </location>
</feature>
<evidence type="ECO:0000256" key="1">
    <source>
        <dbReference type="SAM" id="Phobius"/>
    </source>
</evidence>
<dbReference type="SUPFAM" id="SSF103481">
    <property type="entry name" value="Multidrug resistance efflux transporter EmrE"/>
    <property type="match status" value="1"/>
</dbReference>
<keyword evidence="4" id="KW-1185">Reference proteome</keyword>
<dbReference type="InterPro" id="IPR037185">
    <property type="entry name" value="EmrE-like"/>
</dbReference>
<feature type="transmembrane region" description="Helical" evidence="1">
    <location>
        <begin position="150"/>
        <end position="170"/>
    </location>
</feature>
<dbReference type="InterPro" id="IPR000620">
    <property type="entry name" value="EamA_dom"/>
</dbReference>
<organism evidence="3 4">
    <name type="scientific">candidate division MSBL1 archaeon SCGC-AAA259E17</name>
    <dbReference type="NCBI Taxonomy" id="1698263"/>
    <lineage>
        <taxon>Archaea</taxon>
        <taxon>Methanobacteriati</taxon>
        <taxon>Methanobacteriota</taxon>
        <taxon>candidate division MSBL1</taxon>
    </lineage>
</organism>
<evidence type="ECO:0000313" key="3">
    <source>
        <dbReference type="EMBL" id="KXA92135.1"/>
    </source>
</evidence>
<feature type="transmembrane region" description="Helical" evidence="1">
    <location>
        <begin position="176"/>
        <end position="197"/>
    </location>
</feature>
<feature type="domain" description="EamA" evidence="2">
    <location>
        <begin position="3"/>
        <end position="69"/>
    </location>
</feature>
<evidence type="ECO:0000313" key="4">
    <source>
        <dbReference type="Proteomes" id="UP000070373"/>
    </source>
</evidence>
<accession>A0A133UD80</accession>
<dbReference type="Gene3D" id="1.10.3730.20">
    <property type="match status" value="1"/>
</dbReference>
<evidence type="ECO:0000259" key="2">
    <source>
        <dbReference type="Pfam" id="PF00892"/>
    </source>
</evidence>
<feature type="domain" description="EamA" evidence="2">
    <location>
        <begin position="90"/>
        <end position="205"/>
    </location>
</feature>
<dbReference type="AlphaFoldDB" id="A0A133UD80"/>